<proteinExistence type="predicted"/>
<protein>
    <submittedName>
        <fullName evidence="1">Uncharacterized protein</fullName>
    </submittedName>
</protein>
<dbReference type="EMBL" id="OV725082">
    <property type="protein sequence ID" value="CAH1404134.1"/>
    <property type="molecule type" value="Genomic_DNA"/>
</dbReference>
<sequence>MDYSRSSLAPKFSKDQLELDSRQQYRNMSPLRCKVYCLLWSPEVQYPLNTLNDARHRHNKAISLPDSRFRFHKLIRFIESYGAIAATVFRFTTNNGNHTPPALSSCNPLVIASLVNIPFRLCDLYH</sequence>
<keyword evidence="2" id="KW-1185">Reference proteome</keyword>
<accession>A0A9P0HLW7</accession>
<reference evidence="1" key="1">
    <citation type="submission" date="2022-01" db="EMBL/GenBank/DDBJ databases">
        <authorList>
            <person name="King R."/>
        </authorList>
    </citation>
    <scope>NUCLEOTIDE SEQUENCE</scope>
</reference>
<name>A0A9P0HLW7_NEZVI</name>
<organism evidence="1 2">
    <name type="scientific">Nezara viridula</name>
    <name type="common">Southern green stink bug</name>
    <name type="synonym">Cimex viridulus</name>
    <dbReference type="NCBI Taxonomy" id="85310"/>
    <lineage>
        <taxon>Eukaryota</taxon>
        <taxon>Metazoa</taxon>
        <taxon>Ecdysozoa</taxon>
        <taxon>Arthropoda</taxon>
        <taxon>Hexapoda</taxon>
        <taxon>Insecta</taxon>
        <taxon>Pterygota</taxon>
        <taxon>Neoptera</taxon>
        <taxon>Paraneoptera</taxon>
        <taxon>Hemiptera</taxon>
        <taxon>Heteroptera</taxon>
        <taxon>Panheteroptera</taxon>
        <taxon>Pentatomomorpha</taxon>
        <taxon>Pentatomoidea</taxon>
        <taxon>Pentatomidae</taxon>
        <taxon>Pentatominae</taxon>
        <taxon>Nezara</taxon>
    </lineage>
</organism>
<dbReference type="AlphaFoldDB" id="A0A9P0HLW7"/>
<dbReference type="Proteomes" id="UP001152798">
    <property type="component" value="Chromosome 6"/>
</dbReference>
<evidence type="ECO:0000313" key="1">
    <source>
        <dbReference type="EMBL" id="CAH1404134.1"/>
    </source>
</evidence>
<gene>
    <name evidence="1" type="ORF">NEZAVI_LOCUS12600</name>
</gene>
<evidence type="ECO:0000313" key="2">
    <source>
        <dbReference type="Proteomes" id="UP001152798"/>
    </source>
</evidence>